<sequence>PKTNAPSRSYPNLHFPVSKHHQRRRPGPVRSVPLPRPLPLLGSWRSCLPSTPLHSHSRWCSRTRTHHGRGLAARRLRRSFLQSSVPTRRHISSNLAVSLRKLLLRATPPPPRSTPAAAHCLPSPLAPIQLPTRPRLRGRRHGVRRHRHLQRTGFYLERHDREVSLRKGIVRKNGLEGYHQEEEGNSAAH</sequence>
<gene>
    <name evidence="2" type="ORF">U9M48_033064</name>
</gene>
<reference evidence="2 3" key="1">
    <citation type="submission" date="2024-02" db="EMBL/GenBank/DDBJ databases">
        <title>High-quality chromosome-scale genome assembly of Pensacola bahiagrass (Paspalum notatum Flugge var. saurae).</title>
        <authorList>
            <person name="Vega J.M."/>
            <person name="Podio M."/>
            <person name="Orjuela J."/>
            <person name="Siena L.A."/>
            <person name="Pessino S.C."/>
            <person name="Combes M.C."/>
            <person name="Mariac C."/>
            <person name="Albertini E."/>
            <person name="Pupilli F."/>
            <person name="Ortiz J.P.A."/>
            <person name="Leblanc O."/>
        </authorList>
    </citation>
    <scope>NUCLEOTIDE SEQUENCE [LARGE SCALE GENOMIC DNA]</scope>
    <source>
        <strain evidence="2">R1</strain>
        <tissue evidence="2">Leaf</tissue>
    </source>
</reference>
<protein>
    <submittedName>
        <fullName evidence="2">Uncharacterized protein</fullName>
    </submittedName>
</protein>
<evidence type="ECO:0000256" key="1">
    <source>
        <dbReference type="SAM" id="MobiDB-lite"/>
    </source>
</evidence>
<feature type="non-terminal residue" evidence="2">
    <location>
        <position position="189"/>
    </location>
</feature>
<proteinExistence type="predicted"/>
<feature type="region of interest" description="Disordered" evidence="1">
    <location>
        <begin position="109"/>
        <end position="131"/>
    </location>
</feature>
<dbReference type="EMBL" id="CP144751">
    <property type="protein sequence ID" value="WVZ86253.1"/>
    <property type="molecule type" value="Genomic_DNA"/>
</dbReference>
<organism evidence="2 3">
    <name type="scientific">Paspalum notatum var. saurae</name>
    <dbReference type="NCBI Taxonomy" id="547442"/>
    <lineage>
        <taxon>Eukaryota</taxon>
        <taxon>Viridiplantae</taxon>
        <taxon>Streptophyta</taxon>
        <taxon>Embryophyta</taxon>
        <taxon>Tracheophyta</taxon>
        <taxon>Spermatophyta</taxon>
        <taxon>Magnoliopsida</taxon>
        <taxon>Liliopsida</taxon>
        <taxon>Poales</taxon>
        <taxon>Poaceae</taxon>
        <taxon>PACMAD clade</taxon>
        <taxon>Panicoideae</taxon>
        <taxon>Andropogonodae</taxon>
        <taxon>Paspaleae</taxon>
        <taxon>Paspalinae</taxon>
        <taxon>Paspalum</taxon>
    </lineage>
</organism>
<accession>A0AAQ3U6I6</accession>
<name>A0AAQ3U6I6_PASNO</name>
<feature type="region of interest" description="Disordered" evidence="1">
    <location>
        <begin position="1"/>
        <end position="34"/>
    </location>
</feature>
<evidence type="ECO:0000313" key="2">
    <source>
        <dbReference type="EMBL" id="WVZ86253.1"/>
    </source>
</evidence>
<keyword evidence="3" id="KW-1185">Reference proteome</keyword>
<feature type="compositionally biased region" description="Polar residues" evidence="1">
    <location>
        <begin position="1"/>
        <end position="10"/>
    </location>
</feature>
<dbReference type="AlphaFoldDB" id="A0AAQ3U6I6"/>
<dbReference type="Proteomes" id="UP001341281">
    <property type="component" value="Chromosome 07"/>
</dbReference>
<feature type="compositionally biased region" description="Basic residues" evidence="1">
    <location>
        <begin position="17"/>
        <end position="27"/>
    </location>
</feature>
<evidence type="ECO:0000313" key="3">
    <source>
        <dbReference type="Proteomes" id="UP001341281"/>
    </source>
</evidence>